<dbReference type="InterPro" id="IPR025984">
    <property type="entry name" value="DCTPP"/>
</dbReference>
<dbReference type="GO" id="GO:0009143">
    <property type="term" value="P:nucleoside triphosphate catabolic process"/>
    <property type="evidence" value="ECO:0007669"/>
    <property type="project" value="InterPro"/>
</dbReference>
<gene>
    <name evidence="1" type="ORF">MFMK1_000437</name>
</gene>
<dbReference type="EMBL" id="CP121694">
    <property type="protein sequence ID" value="WRO20653.1"/>
    <property type="molecule type" value="Genomic_DNA"/>
</dbReference>
<dbReference type="Proteomes" id="UP001329915">
    <property type="component" value="Chromosome"/>
</dbReference>
<sequence length="102" mass="11265">MSHAHKAAIARNIRVIEELKAELVTNTAAVLQSMAKDDPNAVLDSLAGTLISTYLLSKKLNVDFEHLDKQVVEKLHQTLAVTLEGQNLNAELNQLLEYLTKS</sequence>
<dbReference type="Pfam" id="PF12643">
    <property type="entry name" value="MazG-like"/>
    <property type="match status" value="1"/>
</dbReference>
<evidence type="ECO:0000313" key="1">
    <source>
        <dbReference type="EMBL" id="WRO20653.1"/>
    </source>
</evidence>
<dbReference type="RefSeq" id="WP_366923540.1">
    <property type="nucleotide sequence ID" value="NZ_CP121694.1"/>
</dbReference>
<accession>A0AAU0UN80</accession>
<dbReference type="AlphaFoldDB" id="A0AAU0UN80"/>
<dbReference type="KEGG" id="dbc:MFMK1_000437"/>
<keyword evidence="2" id="KW-1185">Reference proteome</keyword>
<reference evidence="1 2" key="1">
    <citation type="submission" date="2023-04" db="EMBL/GenBank/DDBJ databases">
        <authorList>
            <person name="Hsu D."/>
        </authorList>
    </citation>
    <scope>NUCLEOTIDE SEQUENCE [LARGE SCALE GENOMIC DNA]</scope>
    <source>
        <strain evidence="1 2">MK1</strain>
    </source>
</reference>
<evidence type="ECO:0000313" key="2">
    <source>
        <dbReference type="Proteomes" id="UP001329915"/>
    </source>
</evidence>
<proteinExistence type="predicted"/>
<protein>
    <submittedName>
        <fullName evidence="1">MazG-like family protein</fullName>
    </submittedName>
</protein>
<name>A0AAU0UN80_9FIRM</name>
<dbReference type="GO" id="GO:0047429">
    <property type="term" value="F:nucleoside triphosphate diphosphatase activity"/>
    <property type="evidence" value="ECO:0007669"/>
    <property type="project" value="InterPro"/>
</dbReference>
<organism evidence="1 2">
    <name type="scientific">Metallumcola ferriviriculae</name>
    <dbReference type="NCBI Taxonomy" id="3039180"/>
    <lineage>
        <taxon>Bacteria</taxon>
        <taxon>Bacillati</taxon>
        <taxon>Bacillota</taxon>
        <taxon>Clostridia</taxon>
        <taxon>Neomoorellales</taxon>
        <taxon>Desulfitibacteraceae</taxon>
        <taxon>Metallumcola</taxon>
    </lineage>
</organism>